<evidence type="ECO:0000313" key="3">
    <source>
        <dbReference type="Proteomes" id="UP001161247"/>
    </source>
</evidence>
<evidence type="ECO:0000313" key="2">
    <source>
        <dbReference type="EMBL" id="CAI9101950.1"/>
    </source>
</evidence>
<dbReference type="EMBL" id="OX459121">
    <property type="protein sequence ID" value="CAI9101950.1"/>
    <property type="molecule type" value="Genomic_DNA"/>
</dbReference>
<evidence type="ECO:0000256" key="1">
    <source>
        <dbReference type="SAM" id="SignalP"/>
    </source>
</evidence>
<organism evidence="2 3">
    <name type="scientific">Oldenlandia corymbosa var. corymbosa</name>
    <dbReference type="NCBI Taxonomy" id="529605"/>
    <lineage>
        <taxon>Eukaryota</taxon>
        <taxon>Viridiplantae</taxon>
        <taxon>Streptophyta</taxon>
        <taxon>Embryophyta</taxon>
        <taxon>Tracheophyta</taxon>
        <taxon>Spermatophyta</taxon>
        <taxon>Magnoliopsida</taxon>
        <taxon>eudicotyledons</taxon>
        <taxon>Gunneridae</taxon>
        <taxon>Pentapetalae</taxon>
        <taxon>asterids</taxon>
        <taxon>lamiids</taxon>
        <taxon>Gentianales</taxon>
        <taxon>Rubiaceae</taxon>
        <taxon>Rubioideae</taxon>
        <taxon>Spermacoceae</taxon>
        <taxon>Hedyotis-Oldenlandia complex</taxon>
        <taxon>Oldenlandia</taxon>
    </lineage>
</organism>
<accession>A0AAV1D252</accession>
<keyword evidence="1" id="KW-0732">Signal</keyword>
<name>A0AAV1D252_OLDCO</name>
<sequence length="228" mass="25133">MAKLSIILVSCLVSLAAIMQGSHAVQYTVTNTAASTPGGARFQTQIGAPYALTVLTSSTTFIWRTFQENTPADRKNVLTVSVFVDDMDGVAYTSNNQIHVSARYIGGYSGDVRREITGVLYHEMAHVWQWNGNGQAPGGLIEGIADYVRLKAGYAPSHWVKPGQGDRWDQGYDVTARFLDYCNGLKPGFVAQLNKMMRTGYNDGYFVQLLGKPVTQLWVDYKAKFSTN</sequence>
<dbReference type="Pfam" id="PF04450">
    <property type="entry name" value="BSP"/>
    <property type="match status" value="1"/>
</dbReference>
<feature type="signal peptide" evidence="1">
    <location>
        <begin position="1"/>
        <end position="24"/>
    </location>
</feature>
<proteinExistence type="predicted"/>
<dbReference type="InterPro" id="IPR007541">
    <property type="entry name" value="Uncharacterised_BSP"/>
</dbReference>
<keyword evidence="3" id="KW-1185">Reference proteome</keyword>
<dbReference type="PANTHER" id="PTHR33321">
    <property type="match status" value="1"/>
</dbReference>
<reference evidence="2" key="1">
    <citation type="submission" date="2023-03" db="EMBL/GenBank/DDBJ databases">
        <authorList>
            <person name="Julca I."/>
        </authorList>
    </citation>
    <scope>NUCLEOTIDE SEQUENCE</scope>
</reference>
<dbReference type="Proteomes" id="UP001161247">
    <property type="component" value="Chromosome 4"/>
</dbReference>
<protein>
    <submittedName>
        <fullName evidence="2">OLC1v1000123C1</fullName>
    </submittedName>
</protein>
<dbReference type="AlphaFoldDB" id="A0AAV1D252"/>
<gene>
    <name evidence="2" type="ORF">OLC1_LOCUS11406</name>
</gene>
<feature type="chain" id="PRO_5043897707" evidence="1">
    <location>
        <begin position="25"/>
        <end position="228"/>
    </location>
</feature>
<dbReference type="PANTHER" id="PTHR33321:SF12">
    <property type="entry name" value="PLANT BASIC SECRETORY PROTEIN (BSP) FAMILY PROTEIN"/>
    <property type="match status" value="1"/>
</dbReference>